<dbReference type="InterPro" id="IPR000837">
    <property type="entry name" value="AP-1"/>
</dbReference>
<dbReference type="InterPro" id="IPR004827">
    <property type="entry name" value="bZIP"/>
</dbReference>
<reference evidence="9 10" key="1">
    <citation type="submission" date="2015-01" db="EMBL/GenBank/DDBJ databases">
        <title>The Genome Sequence of Cladophialophora immunda CBS83496.</title>
        <authorList>
            <consortium name="The Broad Institute Genomics Platform"/>
            <person name="Cuomo C."/>
            <person name="de Hoog S."/>
            <person name="Gorbushina A."/>
            <person name="Stielow B."/>
            <person name="Teixiera M."/>
            <person name="Abouelleil A."/>
            <person name="Chapman S.B."/>
            <person name="Priest M."/>
            <person name="Young S.K."/>
            <person name="Wortman J."/>
            <person name="Nusbaum C."/>
            <person name="Birren B."/>
        </authorList>
    </citation>
    <scope>NUCLEOTIDE SEQUENCE [LARGE SCALE GENOMIC DNA]</scope>
    <source>
        <strain evidence="9 10">CBS 83496</strain>
    </source>
</reference>
<evidence type="ECO:0000256" key="2">
    <source>
        <dbReference type="ARBA" id="ARBA00023125"/>
    </source>
</evidence>
<dbReference type="EMBL" id="KN847045">
    <property type="protein sequence ID" value="KIW24836.1"/>
    <property type="molecule type" value="Genomic_DNA"/>
</dbReference>
<dbReference type="PANTHER" id="PTHR23351:SF24">
    <property type="entry name" value="ACTIVATING TRANSCRIPTION FACTOR 3-RELATED"/>
    <property type="match status" value="1"/>
</dbReference>
<dbReference type="CDD" id="cd14687">
    <property type="entry name" value="bZIP_ATF2"/>
    <property type="match status" value="1"/>
</dbReference>
<organism evidence="9 10">
    <name type="scientific">Cladophialophora immunda</name>
    <dbReference type="NCBI Taxonomy" id="569365"/>
    <lineage>
        <taxon>Eukaryota</taxon>
        <taxon>Fungi</taxon>
        <taxon>Dikarya</taxon>
        <taxon>Ascomycota</taxon>
        <taxon>Pezizomycotina</taxon>
        <taxon>Eurotiomycetes</taxon>
        <taxon>Chaetothyriomycetidae</taxon>
        <taxon>Chaetothyriales</taxon>
        <taxon>Herpotrichiellaceae</taxon>
        <taxon>Cladophialophora</taxon>
    </lineage>
</organism>
<keyword evidence="3" id="KW-0804">Transcription</keyword>
<dbReference type="SUPFAM" id="SSF57959">
    <property type="entry name" value="Leucine zipper domain"/>
    <property type="match status" value="1"/>
</dbReference>
<dbReference type="SUPFAM" id="SSF57667">
    <property type="entry name" value="beta-beta-alpha zinc fingers"/>
    <property type="match status" value="1"/>
</dbReference>
<dbReference type="Gene3D" id="1.20.5.170">
    <property type="match status" value="1"/>
</dbReference>
<feature type="compositionally biased region" description="Polar residues" evidence="6">
    <location>
        <begin position="93"/>
        <end position="108"/>
    </location>
</feature>
<evidence type="ECO:0000259" key="8">
    <source>
        <dbReference type="PROSITE" id="PS50217"/>
    </source>
</evidence>
<dbReference type="RefSeq" id="XP_016245052.1">
    <property type="nucleotide sequence ID" value="XM_016397861.1"/>
</dbReference>
<evidence type="ECO:0000256" key="3">
    <source>
        <dbReference type="ARBA" id="ARBA00023163"/>
    </source>
</evidence>
<dbReference type="GeneID" id="27349720"/>
<dbReference type="GO" id="GO:0000978">
    <property type="term" value="F:RNA polymerase II cis-regulatory region sequence-specific DNA binding"/>
    <property type="evidence" value="ECO:0007669"/>
    <property type="project" value="TreeGrafter"/>
</dbReference>
<accession>A0A0D1ZAV1</accession>
<gene>
    <name evidence="9" type="ORF">PV07_10526</name>
</gene>
<feature type="domain" description="C2H2-type" evidence="7">
    <location>
        <begin position="415"/>
        <end position="442"/>
    </location>
</feature>
<dbReference type="InterPro" id="IPR046347">
    <property type="entry name" value="bZIP_sf"/>
</dbReference>
<name>A0A0D1ZAV1_9EURO</name>
<evidence type="ECO:0000313" key="10">
    <source>
        <dbReference type="Proteomes" id="UP000054466"/>
    </source>
</evidence>
<dbReference type="InterPro" id="IPR013087">
    <property type="entry name" value="Znf_C2H2_type"/>
</dbReference>
<dbReference type="AlphaFoldDB" id="A0A0D1ZAV1"/>
<dbReference type="PROSITE" id="PS00028">
    <property type="entry name" value="ZINC_FINGER_C2H2_1"/>
    <property type="match status" value="1"/>
</dbReference>
<evidence type="ECO:0000256" key="5">
    <source>
        <dbReference type="SAM" id="Coils"/>
    </source>
</evidence>
<keyword evidence="1" id="KW-0805">Transcription regulation</keyword>
<feature type="region of interest" description="Disordered" evidence="6">
    <location>
        <begin position="93"/>
        <end position="176"/>
    </location>
</feature>
<dbReference type="SMART" id="SM00355">
    <property type="entry name" value="ZnF_C2H2"/>
    <property type="match status" value="2"/>
</dbReference>
<dbReference type="PROSITE" id="PS50217">
    <property type="entry name" value="BZIP"/>
    <property type="match status" value="1"/>
</dbReference>
<evidence type="ECO:0000256" key="1">
    <source>
        <dbReference type="ARBA" id="ARBA00023015"/>
    </source>
</evidence>
<dbReference type="STRING" id="569365.A0A0D1ZAV1"/>
<evidence type="ECO:0000256" key="4">
    <source>
        <dbReference type="PROSITE-ProRule" id="PRU00042"/>
    </source>
</evidence>
<dbReference type="OrthoDB" id="295274at2759"/>
<proteinExistence type="predicted"/>
<evidence type="ECO:0000259" key="7">
    <source>
        <dbReference type="PROSITE" id="PS50157"/>
    </source>
</evidence>
<dbReference type="Proteomes" id="UP000054466">
    <property type="component" value="Unassembled WGS sequence"/>
</dbReference>
<dbReference type="VEuPathDB" id="FungiDB:PV07_10526"/>
<dbReference type="GO" id="GO:0005634">
    <property type="term" value="C:nucleus"/>
    <property type="evidence" value="ECO:0007669"/>
    <property type="project" value="TreeGrafter"/>
</dbReference>
<evidence type="ECO:0008006" key="11">
    <source>
        <dbReference type="Google" id="ProtNLM"/>
    </source>
</evidence>
<dbReference type="Gene3D" id="3.30.160.60">
    <property type="entry name" value="Classic Zinc Finger"/>
    <property type="match status" value="1"/>
</dbReference>
<sequence length="442" mass="50333">MSLAGVSSATISDLDSYIFDDYQFSFDSSYILQDEAFSFDPPQNHSALNDYQVYSQSNDYPMSKWPEFERVDDLKPSTENQVKLGSCDIDIFNSQVAPPRSNSAASTGSKEDKLSLKPQPSQPLRKPGKGRPRNSEVAITPSKTTTTAGRKRKPTRKSPTTSEVGDSPEEKRKQWLEKNRLTVAKCRNNKKERTENLQRDLREKEDKNACLKEQVMLMKDEIQQMNAILVAHANYEGCKFREETQAQLNALTNDFSTAHQPSFQETILHLPWANSMGYNQELQKKERLMAPDHRENMMADQDGRIEPLTSNTGDNSPCMQKQCAPVHSPQPPALWNQIHPYPFVDQSTHGNQAGMQDITPDFPARVPMMETVAEGASRYRCDHIHPQTGKPCNLGFSQRQNLTRHKRTIHEVDKLRCHLCKNTFGRGDSLLRHTRMVHLDDE</sequence>
<dbReference type="GO" id="GO:0008270">
    <property type="term" value="F:zinc ion binding"/>
    <property type="evidence" value="ECO:0007669"/>
    <property type="project" value="UniProtKB-KW"/>
</dbReference>
<keyword evidence="2" id="KW-0238">DNA-binding</keyword>
<dbReference type="HOGENOM" id="CLU_619633_0_0_1"/>
<dbReference type="InterPro" id="IPR036236">
    <property type="entry name" value="Znf_C2H2_sf"/>
</dbReference>
<evidence type="ECO:0000313" key="9">
    <source>
        <dbReference type="EMBL" id="KIW24836.1"/>
    </source>
</evidence>
<keyword evidence="4" id="KW-0862">Zinc</keyword>
<keyword evidence="4" id="KW-0479">Metal-binding</keyword>
<keyword evidence="4" id="KW-0863">Zinc-finger</keyword>
<dbReference type="PROSITE" id="PS50157">
    <property type="entry name" value="ZINC_FINGER_C2H2_2"/>
    <property type="match status" value="2"/>
</dbReference>
<keyword evidence="10" id="KW-1185">Reference proteome</keyword>
<evidence type="ECO:0000256" key="6">
    <source>
        <dbReference type="SAM" id="MobiDB-lite"/>
    </source>
</evidence>
<dbReference type="PANTHER" id="PTHR23351">
    <property type="entry name" value="FOS TRANSCRIPTION FACTOR-RELATED"/>
    <property type="match status" value="1"/>
</dbReference>
<dbReference type="SMART" id="SM00338">
    <property type="entry name" value="BRLZ"/>
    <property type="match status" value="1"/>
</dbReference>
<feature type="coiled-coil region" evidence="5">
    <location>
        <begin position="187"/>
        <end position="221"/>
    </location>
</feature>
<feature type="domain" description="C2H2-type" evidence="7">
    <location>
        <begin position="379"/>
        <end position="415"/>
    </location>
</feature>
<dbReference type="GO" id="GO:0000981">
    <property type="term" value="F:DNA-binding transcription factor activity, RNA polymerase II-specific"/>
    <property type="evidence" value="ECO:0007669"/>
    <property type="project" value="TreeGrafter"/>
</dbReference>
<keyword evidence="5" id="KW-0175">Coiled coil</keyword>
<protein>
    <recommendedName>
        <fullName evidence="11">C2H2-type domain-containing protein</fullName>
    </recommendedName>
</protein>
<feature type="domain" description="BZIP" evidence="8">
    <location>
        <begin position="169"/>
        <end position="232"/>
    </location>
</feature>